<protein>
    <submittedName>
        <fullName evidence="1">Uncharacterized protein</fullName>
    </submittedName>
</protein>
<name>C9Z906_STRSW</name>
<evidence type="ECO:0000313" key="1">
    <source>
        <dbReference type="EMBL" id="CBG73095.1"/>
    </source>
</evidence>
<dbReference type="STRING" id="680198.SCAB_60761"/>
<sequence length="82" mass="8994">MKFFVVVEEPVQVIAAELGTLAALTSHLRAELAERLEQPADTIRLGDLRGFPLVADPQIPVGEVHLRPFPYPPQSDQKVPAP</sequence>
<proteinExistence type="predicted"/>
<evidence type="ECO:0000313" key="2">
    <source>
        <dbReference type="Proteomes" id="UP000001444"/>
    </source>
</evidence>
<dbReference type="KEGG" id="scb:SCAB_60761"/>
<dbReference type="RefSeq" id="WP_013003656.1">
    <property type="nucleotide sequence ID" value="NC_013929.1"/>
</dbReference>
<dbReference type="HOGENOM" id="CLU_2556954_0_0_11"/>
<gene>
    <name evidence="1" type="ordered locus">SCAB_60761</name>
</gene>
<reference evidence="1 2" key="1">
    <citation type="journal article" date="2010" name="Mol. Plant Microbe Interact.">
        <title>Streptomyces scabies 87-22 contains a coronafacic acid-like biosynthetic cluster that contributes to plant-microbe interactions.</title>
        <authorList>
            <person name="Bignell D.R."/>
            <person name="Seipke R.F."/>
            <person name="Huguet-Tapia J.C."/>
            <person name="Chambers A.H."/>
            <person name="Parry R.J."/>
            <person name="Loria R."/>
        </authorList>
    </citation>
    <scope>NUCLEOTIDE SEQUENCE [LARGE SCALE GENOMIC DNA]</scope>
    <source>
        <strain evidence="1 2">87.22</strain>
    </source>
</reference>
<dbReference type="EMBL" id="FN554889">
    <property type="protein sequence ID" value="CBG73095.1"/>
    <property type="molecule type" value="Genomic_DNA"/>
</dbReference>
<dbReference type="AlphaFoldDB" id="C9Z906"/>
<organism evidence="1 2">
    <name type="scientific">Streptomyces scabiei (strain 87.22)</name>
    <dbReference type="NCBI Taxonomy" id="680198"/>
    <lineage>
        <taxon>Bacteria</taxon>
        <taxon>Bacillati</taxon>
        <taxon>Actinomycetota</taxon>
        <taxon>Actinomycetes</taxon>
        <taxon>Kitasatosporales</taxon>
        <taxon>Streptomycetaceae</taxon>
        <taxon>Streptomyces</taxon>
    </lineage>
</organism>
<dbReference type="GeneID" id="24308774"/>
<keyword evidence="2" id="KW-1185">Reference proteome</keyword>
<dbReference type="Proteomes" id="UP000001444">
    <property type="component" value="Chromosome"/>
</dbReference>
<accession>C9Z906</accession>